<accession>A0A1I4K9M3</accession>
<dbReference type="CDD" id="cd05233">
    <property type="entry name" value="SDR_c"/>
    <property type="match status" value="1"/>
</dbReference>
<comment type="similarity">
    <text evidence="1">Belongs to the short-chain dehydrogenases/reductases (SDR) family.</text>
</comment>
<dbReference type="GO" id="GO:0016491">
    <property type="term" value="F:oxidoreductase activity"/>
    <property type="evidence" value="ECO:0007669"/>
    <property type="project" value="UniProtKB-KW"/>
</dbReference>
<dbReference type="FunFam" id="3.40.50.720:FF:000173">
    <property type="entry name" value="3-oxoacyl-[acyl-carrier protein] reductase"/>
    <property type="match status" value="1"/>
</dbReference>
<feature type="domain" description="Ketoreductase" evidence="3">
    <location>
        <begin position="4"/>
        <end position="180"/>
    </location>
</feature>
<dbReference type="Pfam" id="PF13561">
    <property type="entry name" value="adh_short_C2"/>
    <property type="match status" value="1"/>
</dbReference>
<dbReference type="SUPFAM" id="SSF51735">
    <property type="entry name" value="NAD(P)-binding Rossmann-fold domains"/>
    <property type="match status" value="1"/>
</dbReference>
<evidence type="ECO:0000256" key="2">
    <source>
        <dbReference type="ARBA" id="ARBA00023002"/>
    </source>
</evidence>
<sequence length="239" mass="25567">MKTGTLITGAGGAIGSAVSRSLAGEGEVLFLHYHRSRENAERVKKQCEEHGSEVYLIEADLSAAGGASSLAAQLHGPIGRIVYNCGSASYGLFQDMEEKELFQLANLHLLNAMWLVHELLPGMISRKQGSIVLISSIWGERGAALETAYSAMKGGMNTFVKALAKETAPSGIRVNAVAPGMVDSPMMQEFTEDEQRELAEEVPAGRFARPGEIAEAVCFLMTPAASYINGHILDVNGAW</sequence>
<protein>
    <submittedName>
        <fullName evidence="4">3-oxoacyl-[acyl-carrier protein] reductase</fullName>
    </submittedName>
</protein>
<dbReference type="InterPro" id="IPR050259">
    <property type="entry name" value="SDR"/>
</dbReference>
<dbReference type="PANTHER" id="PTHR42879">
    <property type="entry name" value="3-OXOACYL-(ACYL-CARRIER-PROTEIN) REDUCTASE"/>
    <property type="match status" value="1"/>
</dbReference>
<name>A0A1I4K9M3_9BACI</name>
<dbReference type="InterPro" id="IPR036291">
    <property type="entry name" value="NAD(P)-bd_dom_sf"/>
</dbReference>
<dbReference type="Gene3D" id="3.40.50.720">
    <property type="entry name" value="NAD(P)-binding Rossmann-like Domain"/>
    <property type="match status" value="1"/>
</dbReference>
<dbReference type="RefSeq" id="WP_177195447.1">
    <property type="nucleotide sequence ID" value="NZ_FOTY01000004.1"/>
</dbReference>
<dbReference type="STRING" id="266892.SAMN04488054_104193"/>
<gene>
    <name evidence="4" type="ORF">SAMN04488054_104193</name>
</gene>
<organism evidence="4 5">
    <name type="scientific">Salibacterium qingdaonense</name>
    <dbReference type="NCBI Taxonomy" id="266892"/>
    <lineage>
        <taxon>Bacteria</taxon>
        <taxon>Bacillati</taxon>
        <taxon>Bacillota</taxon>
        <taxon>Bacilli</taxon>
        <taxon>Bacillales</taxon>
        <taxon>Bacillaceae</taxon>
    </lineage>
</organism>
<reference evidence="4 5" key="1">
    <citation type="submission" date="2016-10" db="EMBL/GenBank/DDBJ databases">
        <authorList>
            <person name="de Groot N.N."/>
        </authorList>
    </citation>
    <scope>NUCLEOTIDE SEQUENCE [LARGE SCALE GENOMIC DNA]</scope>
    <source>
        <strain evidence="4 5">CGMCC 1.6134</strain>
    </source>
</reference>
<dbReference type="PRINTS" id="PR00080">
    <property type="entry name" value="SDRFAMILY"/>
</dbReference>
<keyword evidence="2" id="KW-0560">Oxidoreductase</keyword>
<dbReference type="EMBL" id="FOTY01000004">
    <property type="protein sequence ID" value="SFL75311.1"/>
    <property type="molecule type" value="Genomic_DNA"/>
</dbReference>
<evidence type="ECO:0000313" key="4">
    <source>
        <dbReference type="EMBL" id="SFL75311.1"/>
    </source>
</evidence>
<dbReference type="InterPro" id="IPR057326">
    <property type="entry name" value="KR_dom"/>
</dbReference>
<dbReference type="PRINTS" id="PR00081">
    <property type="entry name" value="GDHRDH"/>
</dbReference>
<dbReference type="InterPro" id="IPR002347">
    <property type="entry name" value="SDR_fam"/>
</dbReference>
<dbReference type="PANTHER" id="PTHR42879:SF2">
    <property type="entry name" value="3-OXOACYL-[ACYL-CARRIER-PROTEIN] REDUCTASE FABG"/>
    <property type="match status" value="1"/>
</dbReference>
<dbReference type="SMART" id="SM00822">
    <property type="entry name" value="PKS_KR"/>
    <property type="match status" value="1"/>
</dbReference>
<dbReference type="Proteomes" id="UP000199668">
    <property type="component" value="Unassembled WGS sequence"/>
</dbReference>
<keyword evidence="5" id="KW-1185">Reference proteome</keyword>
<evidence type="ECO:0000256" key="1">
    <source>
        <dbReference type="ARBA" id="ARBA00006484"/>
    </source>
</evidence>
<proteinExistence type="inferred from homology"/>
<dbReference type="NCBIfam" id="NF047420">
    <property type="entry name" value="EF_P_mod_YmfI"/>
    <property type="match status" value="1"/>
</dbReference>
<evidence type="ECO:0000313" key="5">
    <source>
        <dbReference type="Proteomes" id="UP000199668"/>
    </source>
</evidence>
<evidence type="ECO:0000259" key="3">
    <source>
        <dbReference type="SMART" id="SM00822"/>
    </source>
</evidence>
<dbReference type="AlphaFoldDB" id="A0A1I4K9M3"/>